<organism evidence="3 4">
    <name type="scientific">Marinobacter persicus</name>
    <dbReference type="NCBI Taxonomy" id="930118"/>
    <lineage>
        <taxon>Bacteria</taxon>
        <taxon>Pseudomonadati</taxon>
        <taxon>Pseudomonadota</taxon>
        <taxon>Gammaproteobacteria</taxon>
        <taxon>Pseudomonadales</taxon>
        <taxon>Marinobacteraceae</taxon>
        <taxon>Marinobacter</taxon>
    </lineage>
</organism>
<evidence type="ECO:0000256" key="1">
    <source>
        <dbReference type="SAM" id="SignalP"/>
    </source>
</evidence>
<dbReference type="Gene3D" id="1.25.40.10">
    <property type="entry name" value="Tetratricopeptide repeat domain"/>
    <property type="match status" value="1"/>
</dbReference>
<dbReference type="SUPFAM" id="SSF81901">
    <property type="entry name" value="HCP-like"/>
    <property type="match status" value="1"/>
</dbReference>
<reference evidence="2 5" key="1">
    <citation type="submission" date="2018-02" db="EMBL/GenBank/DDBJ databases">
        <title>Deep subsurface shale carbon reservoir microbial communities from Ohio and West Virginia, USA.</title>
        <authorList>
            <person name="Wrighton K."/>
        </authorList>
    </citation>
    <scope>NUCLEOTIDE SEQUENCE [LARGE SCALE GENOMIC DNA]</scope>
    <source>
        <strain evidence="2 5">UTICA-S1B6</strain>
    </source>
</reference>
<accession>A0A2S6G595</accession>
<dbReference type="Proteomes" id="UP000239648">
    <property type="component" value="Unassembled WGS sequence"/>
</dbReference>
<evidence type="ECO:0000313" key="5">
    <source>
        <dbReference type="Proteomes" id="UP000239648"/>
    </source>
</evidence>
<dbReference type="OrthoDB" id="5599218at2"/>
<evidence type="ECO:0000313" key="2">
    <source>
        <dbReference type="EMBL" id="PPK50831.1"/>
    </source>
</evidence>
<dbReference type="AlphaFoldDB" id="A0A2S6G595"/>
<protein>
    <recommendedName>
        <fullName evidence="6">Sel1 repeat family protein</fullName>
    </recommendedName>
</protein>
<dbReference type="SMART" id="SM00671">
    <property type="entry name" value="SEL1"/>
    <property type="match status" value="4"/>
</dbReference>
<dbReference type="EMBL" id="PTIU01000018">
    <property type="protein sequence ID" value="PPK54145.1"/>
    <property type="molecule type" value="Genomic_DNA"/>
</dbReference>
<evidence type="ECO:0008006" key="6">
    <source>
        <dbReference type="Google" id="ProtNLM"/>
    </source>
</evidence>
<dbReference type="PANTHER" id="PTHR11102:SF160">
    <property type="entry name" value="ERAD-ASSOCIATED E3 UBIQUITIN-PROTEIN LIGASE COMPONENT HRD3"/>
    <property type="match status" value="1"/>
</dbReference>
<dbReference type="EMBL" id="PTIT01000019">
    <property type="protein sequence ID" value="PPK50831.1"/>
    <property type="molecule type" value="Genomic_DNA"/>
</dbReference>
<feature type="signal peptide" evidence="1">
    <location>
        <begin position="1"/>
        <end position="18"/>
    </location>
</feature>
<dbReference type="RefSeq" id="WP_104416581.1">
    <property type="nucleotide sequence ID" value="NZ_PTIT01000019.1"/>
</dbReference>
<dbReference type="InterPro" id="IPR006597">
    <property type="entry name" value="Sel1-like"/>
</dbReference>
<keyword evidence="1" id="KW-0732">Signal</keyword>
<dbReference type="InterPro" id="IPR011990">
    <property type="entry name" value="TPR-like_helical_dom_sf"/>
</dbReference>
<dbReference type="Proteomes" id="UP000239446">
    <property type="component" value="Unassembled WGS sequence"/>
</dbReference>
<proteinExistence type="predicted"/>
<dbReference type="Pfam" id="PF08238">
    <property type="entry name" value="Sel1"/>
    <property type="match status" value="5"/>
</dbReference>
<gene>
    <name evidence="3" type="ORF">B0H24_10182</name>
    <name evidence="2" type="ORF">BY455_1192</name>
</gene>
<evidence type="ECO:0000313" key="3">
    <source>
        <dbReference type="EMBL" id="PPK54145.1"/>
    </source>
</evidence>
<sequence length="288" mass="32960">MKRLIFTMMLCLSSSVQAEVLFQDPTRKAIEEAFDQLSEKEVKDVSPPNASKKQYLLGLLYLNGDKEFHVERSCEKAVELLTQSWKADIADAGHALATMYYHGVCVERNIDKARELATETAEDGFILAQRMLGLAYVGEEWEQLYSYDVEKGIYWLSRAGNAGDRESAGQLSYMYERGEKVPRDESKSFSWLKKGVFNRFEPRNSIGLPLLAESYEKGVGTEIDLVKAYKYYDLCGTAGVEGKQRISKKMTQKQIDEAIRQSRAWQEEYNTYVPSYYGLERQADGTYR</sequence>
<name>A0A2S6G595_9GAMM</name>
<feature type="chain" id="PRO_5015621073" description="Sel1 repeat family protein" evidence="1">
    <location>
        <begin position="19"/>
        <end position="288"/>
    </location>
</feature>
<comment type="caution">
    <text evidence="3">The sequence shown here is derived from an EMBL/GenBank/DDBJ whole genome shotgun (WGS) entry which is preliminary data.</text>
</comment>
<dbReference type="PANTHER" id="PTHR11102">
    <property type="entry name" value="SEL-1-LIKE PROTEIN"/>
    <property type="match status" value="1"/>
</dbReference>
<keyword evidence="5" id="KW-1185">Reference proteome</keyword>
<reference evidence="3 4" key="2">
    <citation type="submission" date="2018-02" db="EMBL/GenBank/DDBJ databases">
        <title>Subsurface microbial communities from deep shales in Ohio and West Virginia, USA.</title>
        <authorList>
            <person name="Wrighton K."/>
        </authorList>
    </citation>
    <scope>NUCLEOTIDE SEQUENCE [LARGE SCALE GENOMIC DNA]</scope>
    <source>
        <strain evidence="3 4">UTICA-S1B9</strain>
    </source>
</reference>
<evidence type="ECO:0000313" key="4">
    <source>
        <dbReference type="Proteomes" id="UP000239446"/>
    </source>
</evidence>
<dbReference type="InterPro" id="IPR050767">
    <property type="entry name" value="Sel1_AlgK"/>
</dbReference>